<keyword evidence="2 7" id="KW-0409">Iron storage</keyword>
<dbReference type="PANTHER" id="PTHR11431">
    <property type="entry name" value="FERRITIN"/>
    <property type="match status" value="1"/>
</dbReference>
<comment type="similarity">
    <text evidence="1 7">Belongs to the ferritin family. Prokaryotic subfamily.</text>
</comment>
<name>A0A7C4CAD2_UNCW3</name>
<dbReference type="GO" id="GO:0042802">
    <property type="term" value="F:identical protein binding"/>
    <property type="evidence" value="ECO:0007669"/>
    <property type="project" value="UniProtKB-ARBA"/>
</dbReference>
<feature type="binding site" evidence="6">
    <location>
        <position position="94"/>
    </location>
    <ligand>
        <name>Fe cation</name>
        <dbReference type="ChEBI" id="CHEBI:24875"/>
        <label>1</label>
    </ligand>
</feature>
<dbReference type="InterPro" id="IPR041719">
    <property type="entry name" value="Ferritin_prok"/>
</dbReference>
<dbReference type="PROSITE" id="PS50905">
    <property type="entry name" value="FERRITIN_LIKE"/>
    <property type="match status" value="1"/>
</dbReference>
<dbReference type="InterPro" id="IPR009078">
    <property type="entry name" value="Ferritin-like_SF"/>
</dbReference>
<dbReference type="InterPro" id="IPR001519">
    <property type="entry name" value="Ferritin"/>
</dbReference>
<evidence type="ECO:0000256" key="2">
    <source>
        <dbReference type="ARBA" id="ARBA00022434"/>
    </source>
</evidence>
<feature type="domain" description="Ferritin-like diiron" evidence="8">
    <location>
        <begin position="1"/>
        <end position="145"/>
    </location>
</feature>
<dbReference type="AlphaFoldDB" id="A0A7C4CAD2"/>
<evidence type="ECO:0000259" key="8">
    <source>
        <dbReference type="PROSITE" id="PS50905"/>
    </source>
</evidence>
<comment type="caution">
    <text evidence="9">The sequence shown here is derived from an EMBL/GenBank/DDBJ whole genome shotgun (WGS) entry which is preliminary data.</text>
</comment>
<dbReference type="GO" id="GO:0006826">
    <property type="term" value="P:iron ion transport"/>
    <property type="evidence" value="ECO:0007669"/>
    <property type="project" value="InterPro"/>
</dbReference>
<dbReference type="Pfam" id="PF00210">
    <property type="entry name" value="Ferritin"/>
    <property type="match status" value="1"/>
</dbReference>
<evidence type="ECO:0000313" key="9">
    <source>
        <dbReference type="EMBL" id="HGK27771.1"/>
    </source>
</evidence>
<dbReference type="GO" id="GO:0006879">
    <property type="term" value="P:intracellular iron ion homeostasis"/>
    <property type="evidence" value="ECO:0007669"/>
    <property type="project" value="UniProtKB-KW"/>
</dbReference>
<dbReference type="InterPro" id="IPR008331">
    <property type="entry name" value="Ferritin_DPS_dom"/>
</dbReference>
<comment type="subcellular location">
    <subcellularLocation>
        <location evidence="7">Cytoplasm</location>
    </subcellularLocation>
</comment>
<dbReference type="InterPro" id="IPR009040">
    <property type="entry name" value="Ferritin-like_diiron"/>
</dbReference>
<feature type="binding site" evidence="6">
    <location>
        <position position="127"/>
    </location>
    <ligand>
        <name>Fe cation</name>
        <dbReference type="ChEBI" id="CHEBI:24875"/>
        <label>1</label>
    </ligand>
</feature>
<evidence type="ECO:0000256" key="7">
    <source>
        <dbReference type="RuleBase" id="RU361145"/>
    </source>
</evidence>
<evidence type="ECO:0000256" key="4">
    <source>
        <dbReference type="ARBA" id="ARBA00023002"/>
    </source>
</evidence>
<proteinExistence type="inferred from homology"/>
<organism evidence="9">
    <name type="scientific">candidate division WOR-3 bacterium</name>
    <dbReference type="NCBI Taxonomy" id="2052148"/>
    <lineage>
        <taxon>Bacteria</taxon>
        <taxon>Bacteria division WOR-3</taxon>
    </lineage>
</organism>
<keyword evidence="4" id="KW-0560">Oxidoreductase</keyword>
<dbReference type="GO" id="GO:0004322">
    <property type="term" value="F:ferroxidase activity"/>
    <property type="evidence" value="ECO:0007669"/>
    <property type="project" value="TreeGrafter"/>
</dbReference>
<dbReference type="EC" id="1.16.3.2" evidence="7"/>
<dbReference type="GO" id="GO:0005829">
    <property type="term" value="C:cytosol"/>
    <property type="evidence" value="ECO:0007669"/>
    <property type="project" value="TreeGrafter"/>
</dbReference>
<evidence type="ECO:0000256" key="3">
    <source>
        <dbReference type="ARBA" id="ARBA00022723"/>
    </source>
</evidence>
<reference evidence="9" key="1">
    <citation type="journal article" date="2020" name="mSystems">
        <title>Genome- and Community-Level Interaction Insights into Carbon Utilization and Element Cycling Functions of Hydrothermarchaeota in Hydrothermal Sediment.</title>
        <authorList>
            <person name="Zhou Z."/>
            <person name="Liu Y."/>
            <person name="Xu W."/>
            <person name="Pan J."/>
            <person name="Luo Z.H."/>
            <person name="Li M."/>
        </authorList>
    </citation>
    <scope>NUCLEOTIDE SEQUENCE [LARGE SCALE GENOMIC DNA]</scope>
    <source>
        <strain evidence="9">SpSt-488</strain>
    </source>
</reference>
<evidence type="ECO:0000256" key="6">
    <source>
        <dbReference type="PIRSR" id="PIRSR601519-1"/>
    </source>
</evidence>
<gene>
    <name evidence="9" type="ORF">ENS41_02315</name>
</gene>
<comment type="function">
    <text evidence="7">Iron-storage protein.</text>
</comment>
<keyword evidence="5 6" id="KW-0408">Iron</keyword>
<dbReference type="PANTHER" id="PTHR11431:SF127">
    <property type="entry name" value="BACTERIAL NON-HEME FERRITIN"/>
    <property type="match status" value="1"/>
</dbReference>
<dbReference type="CDD" id="cd01055">
    <property type="entry name" value="Nonheme_Ferritin"/>
    <property type="match status" value="1"/>
</dbReference>
<feature type="binding site" evidence="6">
    <location>
        <position position="50"/>
    </location>
    <ligand>
        <name>Fe cation</name>
        <dbReference type="ChEBI" id="CHEBI:24875"/>
        <label>1</label>
    </ligand>
</feature>
<evidence type="ECO:0000256" key="1">
    <source>
        <dbReference type="ARBA" id="ARBA00006950"/>
    </source>
</evidence>
<keyword evidence="7" id="KW-0963">Cytoplasm</keyword>
<dbReference type="EMBL" id="DSUT01000042">
    <property type="protein sequence ID" value="HGK27771.1"/>
    <property type="molecule type" value="Genomic_DNA"/>
</dbReference>
<keyword evidence="3 6" id="KW-0479">Metal-binding</keyword>
<feature type="binding site" evidence="6">
    <location>
        <position position="53"/>
    </location>
    <ligand>
        <name>Fe cation</name>
        <dbReference type="ChEBI" id="CHEBI:24875"/>
        <label>1</label>
    </ligand>
</feature>
<dbReference type="SUPFAM" id="SSF47240">
    <property type="entry name" value="Ferritin-like"/>
    <property type="match status" value="1"/>
</dbReference>
<dbReference type="InterPro" id="IPR012347">
    <property type="entry name" value="Ferritin-like"/>
</dbReference>
<feature type="binding site" evidence="6">
    <location>
        <position position="17"/>
    </location>
    <ligand>
        <name>Fe cation</name>
        <dbReference type="ChEBI" id="CHEBI:24875"/>
        <label>1</label>
    </ligand>
</feature>
<comment type="catalytic activity">
    <reaction evidence="7">
        <text>4 Fe(2+) + O2 + 6 H2O = 4 iron(III) oxide-hydroxide + 12 H(+)</text>
        <dbReference type="Rhea" id="RHEA:11972"/>
        <dbReference type="ChEBI" id="CHEBI:15377"/>
        <dbReference type="ChEBI" id="CHEBI:15378"/>
        <dbReference type="ChEBI" id="CHEBI:15379"/>
        <dbReference type="ChEBI" id="CHEBI:29033"/>
        <dbReference type="ChEBI" id="CHEBI:78619"/>
        <dbReference type="EC" id="1.16.3.2"/>
    </reaction>
</comment>
<accession>A0A7C4CAD2</accession>
<dbReference type="FunFam" id="1.20.1260.10:FF:000001">
    <property type="entry name" value="Non-heme ferritin"/>
    <property type="match status" value="1"/>
</dbReference>
<sequence length="180" mass="20226">MINKKVELAFNEQIRHELESAYLYQAMVAYFRSTGLDGMAQWMSVQALEELTHAKRFFDHIVDRGGRVVLAALAQPKAEWTSALDAFRDAYKHEQFITGRIADLMRLTSAENDLPGQEMLRWFVSEQVEEEASTSRVVQQLELAGNSGGSLLMLDRELGTRQFTGTLIGPQEATTDAQAV</sequence>
<dbReference type="GO" id="GO:0008199">
    <property type="term" value="F:ferric iron binding"/>
    <property type="evidence" value="ECO:0007669"/>
    <property type="project" value="InterPro"/>
</dbReference>
<protein>
    <recommendedName>
        <fullName evidence="7">Ferritin</fullName>
        <ecNumber evidence="7">1.16.3.2</ecNumber>
    </recommendedName>
</protein>
<dbReference type="GO" id="GO:0008198">
    <property type="term" value="F:ferrous iron binding"/>
    <property type="evidence" value="ECO:0007669"/>
    <property type="project" value="TreeGrafter"/>
</dbReference>
<dbReference type="Gene3D" id="1.20.1260.10">
    <property type="match status" value="1"/>
</dbReference>
<evidence type="ECO:0000256" key="5">
    <source>
        <dbReference type="ARBA" id="ARBA00023004"/>
    </source>
</evidence>